<sequence>MAEAVRNGDAPGVVAQAIVAAATDPKPKPRHTAGPLAGRTRIPRRLAPAAVLDQRIRRMNQLAG</sequence>
<evidence type="ECO:0000256" key="1">
    <source>
        <dbReference type="SAM" id="MobiDB-lite"/>
    </source>
</evidence>
<name>A0A101SJX2_9ACTN</name>
<proteinExistence type="predicted"/>
<keyword evidence="3" id="KW-1185">Reference proteome</keyword>
<feature type="region of interest" description="Disordered" evidence="1">
    <location>
        <begin position="22"/>
        <end position="41"/>
    </location>
</feature>
<comment type="caution">
    <text evidence="2">The sequence shown here is derived from an EMBL/GenBank/DDBJ whole genome shotgun (WGS) entry which is preliminary data.</text>
</comment>
<dbReference type="Proteomes" id="UP000052982">
    <property type="component" value="Unassembled WGS sequence"/>
</dbReference>
<evidence type="ECO:0000313" key="2">
    <source>
        <dbReference type="EMBL" id="KUN75276.1"/>
    </source>
</evidence>
<dbReference type="AlphaFoldDB" id="A0A101SJX2"/>
<gene>
    <name evidence="2" type="ORF">AQJ64_43015</name>
</gene>
<evidence type="ECO:0000313" key="3">
    <source>
        <dbReference type="Proteomes" id="UP000052982"/>
    </source>
</evidence>
<dbReference type="STRING" id="1943.AQJ64_43015"/>
<reference evidence="2 3" key="1">
    <citation type="submission" date="2015-10" db="EMBL/GenBank/DDBJ databases">
        <title>Draft genome sequence of Streptomyces griseoruber DSM 40281, type strain for the species Streptomyces griseoruber.</title>
        <authorList>
            <person name="Ruckert C."/>
            <person name="Winkler A."/>
            <person name="Kalinowski J."/>
            <person name="Kampfer P."/>
            <person name="Glaeser S."/>
        </authorList>
    </citation>
    <scope>NUCLEOTIDE SEQUENCE [LARGE SCALE GENOMIC DNA]</scope>
    <source>
        <strain evidence="2 3">DSM 40281</strain>
    </source>
</reference>
<organism evidence="2 3">
    <name type="scientific">Streptomyces griseoruber</name>
    <dbReference type="NCBI Taxonomy" id="1943"/>
    <lineage>
        <taxon>Bacteria</taxon>
        <taxon>Bacillati</taxon>
        <taxon>Actinomycetota</taxon>
        <taxon>Actinomycetes</taxon>
        <taxon>Kitasatosporales</taxon>
        <taxon>Streptomycetaceae</taxon>
        <taxon>Streptomyces</taxon>
    </lineage>
</organism>
<dbReference type="EMBL" id="LMWW01000086">
    <property type="protein sequence ID" value="KUN75276.1"/>
    <property type="molecule type" value="Genomic_DNA"/>
</dbReference>
<accession>A0A101SJX2</accession>
<protein>
    <submittedName>
        <fullName evidence="2">Uncharacterized protein</fullName>
    </submittedName>
</protein>